<dbReference type="Proteomes" id="UP000248597">
    <property type="component" value="Unassembled WGS sequence"/>
</dbReference>
<accession>A0A2W5L679</accession>
<evidence type="ECO:0000313" key="3">
    <source>
        <dbReference type="Proteomes" id="UP000248597"/>
    </source>
</evidence>
<reference evidence="2 3" key="1">
    <citation type="submission" date="2017-08" db="EMBL/GenBank/DDBJ databases">
        <title>Infants hospitalized years apart are colonized by the same room-sourced microbial strains.</title>
        <authorList>
            <person name="Brooks B."/>
            <person name="Olm M.R."/>
            <person name="Firek B.A."/>
            <person name="Baker R."/>
            <person name="Thomas B.C."/>
            <person name="Morowitz M.J."/>
            <person name="Banfield J.F."/>
        </authorList>
    </citation>
    <scope>NUCLEOTIDE SEQUENCE [LARGE SCALE GENOMIC DNA]</scope>
    <source>
        <strain evidence="2">S2_005_003_R2_47</strain>
    </source>
</reference>
<dbReference type="PROSITE" id="PS51257">
    <property type="entry name" value="PROKAR_LIPOPROTEIN"/>
    <property type="match status" value="1"/>
</dbReference>
<sequence length="200" mass="21381">MKGAALALSGAAMLAGCATTAAPAAGPQDQFFAALSAHCGKAYAGALVSDQQADADMRGKPMVMHVRTCTADRIEIPFHIDGTGPDGGWDRSRTWIVTRTATGLRLKHDHRHADGSKDALTMYGGDTASPGTATRQEFPVDAESIALFTRTGRSVSNSNIWAIETGDDGFTYELRREGRLFRVAFAYDRPVAPPPAPWGW</sequence>
<organism evidence="2 3">
    <name type="scientific">Sphingopyxis macrogoltabida</name>
    <name type="common">Sphingomonas macrogoltabidus</name>
    <dbReference type="NCBI Taxonomy" id="33050"/>
    <lineage>
        <taxon>Bacteria</taxon>
        <taxon>Pseudomonadati</taxon>
        <taxon>Pseudomonadota</taxon>
        <taxon>Alphaproteobacteria</taxon>
        <taxon>Sphingomonadales</taxon>
        <taxon>Sphingomonadaceae</taxon>
        <taxon>Sphingopyxis</taxon>
    </lineage>
</organism>
<gene>
    <name evidence="2" type="ORF">DI569_03460</name>
</gene>
<keyword evidence="1" id="KW-0732">Signal</keyword>
<comment type="caution">
    <text evidence="2">The sequence shown here is derived from an EMBL/GenBank/DDBJ whole genome shotgun (WGS) entry which is preliminary data.</text>
</comment>
<name>A0A2W5L679_SPHMC</name>
<dbReference type="EMBL" id="QFPJ01000005">
    <property type="protein sequence ID" value="PZQ23784.1"/>
    <property type="molecule type" value="Genomic_DNA"/>
</dbReference>
<feature type="chain" id="PRO_5016011428" description="Lipoprotein" evidence="1">
    <location>
        <begin position="25"/>
        <end position="200"/>
    </location>
</feature>
<evidence type="ECO:0000313" key="2">
    <source>
        <dbReference type="EMBL" id="PZQ23784.1"/>
    </source>
</evidence>
<dbReference type="AlphaFoldDB" id="A0A2W5L679"/>
<feature type="signal peptide" evidence="1">
    <location>
        <begin position="1"/>
        <end position="24"/>
    </location>
</feature>
<evidence type="ECO:0000256" key="1">
    <source>
        <dbReference type="SAM" id="SignalP"/>
    </source>
</evidence>
<evidence type="ECO:0008006" key="4">
    <source>
        <dbReference type="Google" id="ProtNLM"/>
    </source>
</evidence>
<proteinExistence type="predicted"/>
<protein>
    <recommendedName>
        <fullName evidence="4">Lipoprotein</fullName>
    </recommendedName>
</protein>